<proteinExistence type="predicted"/>
<protein>
    <submittedName>
        <fullName evidence="1">Gp 1.05</fullName>
    </submittedName>
</protein>
<organism evidence="1 2">
    <name type="scientific">Enterobacteria phage T7M</name>
    <dbReference type="NCBI Taxonomy" id="1075774"/>
    <lineage>
        <taxon>Viruses</taxon>
        <taxon>Duplodnaviria</taxon>
        <taxon>Heunggongvirae</taxon>
        <taxon>Uroviricota</taxon>
        <taxon>Caudoviricetes</taxon>
        <taxon>Autographivirales</taxon>
        <taxon>Autotranscriptaviridae</taxon>
        <taxon>Studiervirinae</taxon>
        <taxon>Teetrevirus</taxon>
        <taxon>Teetrevirus T7M</taxon>
    </lineage>
</organism>
<evidence type="ECO:0000313" key="2">
    <source>
        <dbReference type="Proteomes" id="UP000257473"/>
    </source>
</evidence>
<accession>H6BFG6</accession>
<feature type="non-terminal residue" evidence="1">
    <location>
        <position position="1"/>
    </location>
</feature>
<name>H6BFG6_9CAUD</name>
<dbReference type="EMBL" id="JF906059">
    <property type="protein sequence ID" value="AEM44574.1"/>
    <property type="molecule type" value="Genomic_DNA"/>
</dbReference>
<reference evidence="1 2" key="1">
    <citation type="journal article" date="2012" name="PLoS ONE">
        <title>A T3 and T7 Recombinant Phage Acquires Efficient Adsorption and a Broader Host Range.</title>
        <authorList>
            <person name="Lin T.-Y."/>
            <person name="Lo Y.-H."/>
            <person name="Tseng P.-W."/>
            <person name="Chang S.-F."/>
            <person name="Lin Y.-T."/>
            <person name="Chen T.-S."/>
        </authorList>
    </citation>
    <scope>NUCLEOTIDE SEQUENCE [LARGE SCALE GENOMIC DNA]</scope>
</reference>
<sequence length="12" mass="1329">GSTCGRIERTYS</sequence>
<gene>
    <name evidence="1" type="primary">gp 1.05</name>
</gene>
<dbReference type="Proteomes" id="UP000257473">
    <property type="component" value="Segment"/>
</dbReference>
<evidence type="ECO:0000313" key="1">
    <source>
        <dbReference type="EMBL" id="AEM44574.1"/>
    </source>
</evidence>